<keyword evidence="1" id="KW-0560">Oxidoreductase</keyword>
<sequence>MKFDVIVVGAGITGAATAYFLKKRGVKNVLLLDRDEPASGGTGKSAAIMRQHYSNPLAANLTRESMNILSELSKNGFQTGFSRTGYYQLLPEAMLEGARTNIAMLTSIGIATELQNPTSSRISELIDPEGVAAVLYEPDGGYADPVQATEAFVAAFKAQGGQFRGKTPVDALVGDSKCVTGVKVHGETIEADFVVNASGPWAGKLGKSVGIDMPLRIVREQDTVWEAKLGRPVPEGPISNAVDAIYLRPLGNRRFVVGRGFPKEYYDVDPNNYDVNADEEFVSDVLERLEKRFPVFRGAARIDSYASLYDVTPDWYPFAGARTGVAGYADAWGGSGHGFKLAPAIGRRLADWIVDGETDEEFKQLSHDRIAQGHLFVQKFGGNRG</sequence>
<accession>A0A7Z7NRW5</accession>
<dbReference type="Gene3D" id="3.30.9.10">
    <property type="entry name" value="D-Amino Acid Oxidase, subunit A, domain 2"/>
    <property type="match status" value="1"/>
</dbReference>
<dbReference type="PANTHER" id="PTHR13847:SF287">
    <property type="entry name" value="FAD-DEPENDENT OXIDOREDUCTASE DOMAIN-CONTAINING PROTEIN 1"/>
    <property type="match status" value="1"/>
</dbReference>
<dbReference type="Gene3D" id="3.50.50.60">
    <property type="entry name" value="FAD/NAD(P)-binding domain"/>
    <property type="match status" value="1"/>
</dbReference>
<gene>
    <name evidence="3" type="ORF">CBM2594_U60033</name>
</gene>
<dbReference type="PANTHER" id="PTHR13847">
    <property type="entry name" value="SARCOSINE DEHYDROGENASE-RELATED"/>
    <property type="match status" value="1"/>
</dbReference>
<feature type="domain" description="FAD dependent oxidoreductase" evidence="2">
    <location>
        <begin position="4"/>
        <end position="352"/>
    </location>
</feature>
<evidence type="ECO:0000313" key="4">
    <source>
        <dbReference type="Proteomes" id="UP000257139"/>
    </source>
</evidence>
<dbReference type="RefSeq" id="WP_172586697.1">
    <property type="nucleotide sequence ID" value="NZ_LT984799.1"/>
</dbReference>
<evidence type="ECO:0000313" key="3">
    <source>
        <dbReference type="EMBL" id="SPC26167.1"/>
    </source>
</evidence>
<dbReference type="InterPro" id="IPR006076">
    <property type="entry name" value="FAD-dep_OxRdtase"/>
</dbReference>
<dbReference type="Pfam" id="PF01266">
    <property type="entry name" value="DAO"/>
    <property type="match status" value="1"/>
</dbReference>
<dbReference type="InterPro" id="IPR036188">
    <property type="entry name" value="FAD/NAD-bd_sf"/>
</dbReference>
<proteinExistence type="predicted"/>
<evidence type="ECO:0000256" key="1">
    <source>
        <dbReference type="ARBA" id="ARBA00023002"/>
    </source>
</evidence>
<dbReference type="GO" id="GO:0005737">
    <property type="term" value="C:cytoplasm"/>
    <property type="evidence" value="ECO:0007669"/>
    <property type="project" value="TreeGrafter"/>
</dbReference>
<evidence type="ECO:0000259" key="2">
    <source>
        <dbReference type="Pfam" id="PF01266"/>
    </source>
</evidence>
<dbReference type="GO" id="GO:0016491">
    <property type="term" value="F:oxidoreductase activity"/>
    <property type="evidence" value="ECO:0007669"/>
    <property type="project" value="UniProtKB-KW"/>
</dbReference>
<name>A0A7Z7NRW5_9BURK</name>
<dbReference type="Proteomes" id="UP000257139">
    <property type="component" value="Unassembled WGS sequence"/>
</dbReference>
<comment type="caution">
    <text evidence="3">The sequence shown here is derived from an EMBL/GenBank/DDBJ whole genome shotgun (WGS) entry which is preliminary data.</text>
</comment>
<organism evidence="3 4">
    <name type="scientific">Cupriavidus taiwanensis</name>
    <dbReference type="NCBI Taxonomy" id="164546"/>
    <lineage>
        <taxon>Bacteria</taxon>
        <taxon>Pseudomonadati</taxon>
        <taxon>Pseudomonadota</taxon>
        <taxon>Betaproteobacteria</taxon>
        <taxon>Burkholderiales</taxon>
        <taxon>Burkholderiaceae</taxon>
        <taxon>Cupriavidus</taxon>
    </lineage>
</organism>
<dbReference type="AlphaFoldDB" id="A0A7Z7NRW5"/>
<reference evidence="3 4" key="1">
    <citation type="submission" date="2018-01" db="EMBL/GenBank/DDBJ databases">
        <authorList>
            <person name="Clerissi C."/>
        </authorList>
    </citation>
    <scope>NUCLEOTIDE SEQUENCE [LARGE SCALE GENOMIC DNA]</scope>
    <source>
        <strain evidence="3">Cupriavidus taiwanensis STM 6021</strain>
    </source>
</reference>
<protein>
    <submittedName>
        <fullName evidence="3">Putative FAD dependent oxidoreductase</fullName>
    </submittedName>
</protein>
<dbReference type="SUPFAM" id="SSF51905">
    <property type="entry name" value="FAD/NAD(P)-binding domain"/>
    <property type="match status" value="1"/>
</dbReference>
<dbReference type="EMBL" id="OGUU01000053">
    <property type="protein sequence ID" value="SPC26167.1"/>
    <property type="molecule type" value="Genomic_DNA"/>
</dbReference>